<dbReference type="GO" id="GO:0003724">
    <property type="term" value="F:RNA helicase activity"/>
    <property type="evidence" value="ECO:0007669"/>
    <property type="project" value="UniProtKB-EC"/>
</dbReference>
<evidence type="ECO:0000256" key="4">
    <source>
        <dbReference type="ARBA" id="ARBA00022884"/>
    </source>
</evidence>
<proteinExistence type="inferred from homology"/>
<keyword evidence="5" id="KW-0347">Helicase</keyword>
<dbReference type="InterPro" id="IPR001650">
    <property type="entry name" value="Helicase_C-like"/>
</dbReference>
<dbReference type="AlphaFoldDB" id="A0A183CUC5"/>
<dbReference type="SMART" id="SM00487">
    <property type="entry name" value="DEXDc"/>
    <property type="match status" value="1"/>
</dbReference>
<dbReference type="SUPFAM" id="SSF52540">
    <property type="entry name" value="P-loop containing nucleoside triphosphate hydrolases"/>
    <property type="match status" value="1"/>
</dbReference>
<dbReference type="PROSITE" id="PS51192">
    <property type="entry name" value="HELICASE_ATP_BIND_1"/>
    <property type="match status" value="1"/>
</dbReference>
<feature type="domain" description="Helicase C-terminal" evidence="8">
    <location>
        <begin position="178"/>
        <end position="341"/>
    </location>
</feature>
<comment type="catalytic activity">
    <reaction evidence="5">
        <text>ATP + H2O = ADP + phosphate + H(+)</text>
        <dbReference type="Rhea" id="RHEA:13065"/>
        <dbReference type="ChEBI" id="CHEBI:15377"/>
        <dbReference type="ChEBI" id="CHEBI:15378"/>
        <dbReference type="ChEBI" id="CHEBI:30616"/>
        <dbReference type="ChEBI" id="CHEBI:43474"/>
        <dbReference type="ChEBI" id="CHEBI:456216"/>
        <dbReference type="EC" id="3.6.4.13"/>
    </reaction>
</comment>
<evidence type="ECO:0000259" key="8">
    <source>
        <dbReference type="PROSITE" id="PS51194"/>
    </source>
</evidence>
<dbReference type="Gene3D" id="3.40.50.300">
    <property type="entry name" value="P-loop containing nucleotide triphosphate hydrolases"/>
    <property type="match status" value="2"/>
</dbReference>
<evidence type="ECO:0000313" key="9">
    <source>
        <dbReference type="WBParaSite" id="GPUH_0000006501-mRNA-1"/>
    </source>
</evidence>
<protein>
    <recommendedName>
        <fullName evidence="5">ATP-dependent RNA helicase</fullName>
        <ecNumber evidence="5">3.6.4.13</ecNumber>
    </recommendedName>
</protein>
<evidence type="ECO:0000256" key="1">
    <source>
        <dbReference type="ARBA" id="ARBA00022741"/>
    </source>
</evidence>
<name>A0A183CUC5_9BILA</name>
<dbReference type="Pfam" id="PF00271">
    <property type="entry name" value="Helicase_C"/>
    <property type="match status" value="1"/>
</dbReference>
<sequence>LRFSGSGKTLAFAVPIIIDIMNLKDNTTKSTNILRAVVLEPTRELAKQTYMQFLKFTEGLSITCALLDSDKLPKNANVVVSTPNKLVYALEKSAKKLSSNNLKWLVIDESDRLFDTTEGDEKCFRNQLSRIYQACSGNAVRRAFFSATFSYEVEDWCKKNLYDVALICIGARNAAVDTVKQELIFAGSEHGKVIGLRSLFQSSFEPPVLVFVQSKSRARQLVSEIELLQPPVPVALISSEKTETERETAIAKFRSGEIWVLVCTELMGRGLDLTGVNLVVNFDLPTSVISYIHRIGRTGRAGRRGHAVTYFTEDDLKFVRPIANVIRQAGFEVPEYTLKMQMPTRKEKKKLMRHAPKRKNIGAVKKARRKKNRKKRPAAAHDTS</sequence>
<keyword evidence="1 5" id="KW-0547">Nucleotide-binding</keyword>
<feature type="region of interest" description="Disordered" evidence="6">
    <location>
        <begin position="347"/>
        <end position="384"/>
    </location>
</feature>
<reference evidence="9" key="1">
    <citation type="submission" date="2016-06" db="UniProtKB">
        <authorList>
            <consortium name="WormBaseParasite"/>
        </authorList>
    </citation>
    <scope>IDENTIFICATION</scope>
</reference>
<dbReference type="CDD" id="cd18787">
    <property type="entry name" value="SF2_C_DEAD"/>
    <property type="match status" value="1"/>
</dbReference>
<evidence type="ECO:0000256" key="5">
    <source>
        <dbReference type="RuleBase" id="RU365068"/>
    </source>
</evidence>
<dbReference type="SMART" id="SM00490">
    <property type="entry name" value="HELICc"/>
    <property type="match status" value="1"/>
</dbReference>
<dbReference type="WBParaSite" id="GPUH_0000006501-mRNA-1">
    <property type="protein sequence ID" value="GPUH_0000006501-mRNA-1"/>
    <property type="gene ID" value="GPUH_0000006501"/>
</dbReference>
<evidence type="ECO:0000256" key="6">
    <source>
        <dbReference type="SAM" id="MobiDB-lite"/>
    </source>
</evidence>
<evidence type="ECO:0000259" key="7">
    <source>
        <dbReference type="PROSITE" id="PS51192"/>
    </source>
</evidence>
<comment type="similarity">
    <text evidence="5">Belongs to the DEAD box helicase family.</text>
</comment>
<dbReference type="GO" id="GO:0005524">
    <property type="term" value="F:ATP binding"/>
    <property type="evidence" value="ECO:0007669"/>
    <property type="project" value="UniProtKB-UniRule"/>
</dbReference>
<dbReference type="PANTHER" id="PTHR24031">
    <property type="entry name" value="RNA HELICASE"/>
    <property type="match status" value="1"/>
</dbReference>
<dbReference type="PROSITE" id="PS51194">
    <property type="entry name" value="HELICASE_CTER"/>
    <property type="match status" value="1"/>
</dbReference>
<evidence type="ECO:0000256" key="2">
    <source>
        <dbReference type="ARBA" id="ARBA00022801"/>
    </source>
</evidence>
<dbReference type="EC" id="3.6.4.13" evidence="5"/>
<feature type="domain" description="Helicase ATP-binding" evidence="7">
    <location>
        <begin position="1"/>
        <end position="167"/>
    </location>
</feature>
<dbReference type="InterPro" id="IPR027417">
    <property type="entry name" value="P-loop_NTPase"/>
</dbReference>
<dbReference type="InterPro" id="IPR011545">
    <property type="entry name" value="DEAD/DEAH_box_helicase_dom"/>
</dbReference>
<keyword evidence="4 5" id="KW-0694">RNA-binding</keyword>
<accession>A0A183CUC5</accession>
<feature type="compositionally biased region" description="Basic residues" evidence="6">
    <location>
        <begin position="347"/>
        <end position="378"/>
    </location>
</feature>
<organism evidence="9">
    <name type="scientific">Gongylonema pulchrum</name>
    <dbReference type="NCBI Taxonomy" id="637853"/>
    <lineage>
        <taxon>Eukaryota</taxon>
        <taxon>Metazoa</taxon>
        <taxon>Ecdysozoa</taxon>
        <taxon>Nematoda</taxon>
        <taxon>Chromadorea</taxon>
        <taxon>Rhabditida</taxon>
        <taxon>Spirurina</taxon>
        <taxon>Spiruromorpha</taxon>
        <taxon>Spiruroidea</taxon>
        <taxon>Gongylonematidae</taxon>
        <taxon>Gongylonema</taxon>
    </lineage>
</organism>
<keyword evidence="2 5" id="KW-0378">Hydrolase</keyword>
<dbReference type="GO" id="GO:0016787">
    <property type="term" value="F:hydrolase activity"/>
    <property type="evidence" value="ECO:0007669"/>
    <property type="project" value="UniProtKB-KW"/>
</dbReference>
<dbReference type="Pfam" id="PF00270">
    <property type="entry name" value="DEAD"/>
    <property type="match status" value="1"/>
</dbReference>
<keyword evidence="3 5" id="KW-0067">ATP-binding</keyword>
<evidence type="ECO:0000256" key="3">
    <source>
        <dbReference type="ARBA" id="ARBA00022840"/>
    </source>
</evidence>
<dbReference type="GO" id="GO:0003723">
    <property type="term" value="F:RNA binding"/>
    <property type="evidence" value="ECO:0007669"/>
    <property type="project" value="UniProtKB-UniRule"/>
</dbReference>
<comment type="domain">
    <text evidence="5">The Q motif is unique to and characteristic of the DEAD box family of RNA helicases and controls ATP binding and hydrolysis.</text>
</comment>
<dbReference type="InterPro" id="IPR014001">
    <property type="entry name" value="Helicase_ATP-bd"/>
</dbReference>
<comment type="function">
    <text evidence="5">RNA helicase.</text>
</comment>